<protein>
    <recommendedName>
        <fullName evidence="9">TRAP transporter small permease protein</fullName>
    </recommendedName>
</protein>
<dbReference type="InterPro" id="IPR055348">
    <property type="entry name" value="DctQ"/>
</dbReference>
<comment type="function">
    <text evidence="9">Part of the tripartite ATP-independent periplasmic (TRAP) transport system.</text>
</comment>
<comment type="subcellular location">
    <subcellularLocation>
        <location evidence="1 9">Cell inner membrane</location>
        <topology evidence="1 9">Multi-pass membrane protein</topology>
    </subcellularLocation>
</comment>
<keyword evidence="6 9" id="KW-1133">Transmembrane helix</keyword>
<gene>
    <name evidence="11" type="ORF">DES40_0761</name>
</gene>
<comment type="similarity">
    <text evidence="8 9">Belongs to the TRAP transporter small permease family.</text>
</comment>
<feature type="transmembrane region" description="Helical" evidence="9">
    <location>
        <begin position="66"/>
        <end position="85"/>
    </location>
</feature>
<keyword evidence="2 9" id="KW-0813">Transport</keyword>
<keyword evidence="7 9" id="KW-0472">Membrane</keyword>
<feature type="transmembrane region" description="Helical" evidence="9">
    <location>
        <begin position="91"/>
        <end position="108"/>
    </location>
</feature>
<feature type="domain" description="Tripartite ATP-independent periplasmic transporters DctQ component" evidence="10">
    <location>
        <begin position="65"/>
        <end position="197"/>
    </location>
</feature>
<evidence type="ECO:0000313" key="12">
    <source>
        <dbReference type="Proteomes" id="UP000282211"/>
    </source>
</evidence>
<evidence type="ECO:0000259" key="10">
    <source>
        <dbReference type="Pfam" id="PF04290"/>
    </source>
</evidence>
<feature type="transmembrane region" description="Helical" evidence="9">
    <location>
        <begin position="128"/>
        <end position="148"/>
    </location>
</feature>
<dbReference type="PANTHER" id="PTHR35011:SF4">
    <property type="entry name" value="SLL1102 PROTEIN"/>
    <property type="match status" value="1"/>
</dbReference>
<feature type="transmembrane region" description="Helical" evidence="9">
    <location>
        <begin position="12"/>
        <end position="30"/>
    </location>
</feature>
<reference evidence="11 12" key="1">
    <citation type="submission" date="2018-10" db="EMBL/GenBank/DDBJ databases">
        <title>Genomic Encyclopedia of Type Strains, Phase IV (KMG-IV): sequencing the most valuable type-strain genomes for metagenomic binning, comparative biology and taxonomic classification.</title>
        <authorList>
            <person name="Goeker M."/>
        </authorList>
    </citation>
    <scope>NUCLEOTIDE SEQUENCE [LARGE SCALE GENOMIC DNA]</scope>
    <source>
        <strain evidence="11 12">DSM 22008</strain>
    </source>
</reference>
<sequence>MDNAVLDIIGRAIQFIGWAFIPLLFLPFFVLLFKKLTTFSCLLVQLIELFMTSLGEAIKWVMPSMVITVALSVFALSIYGISSIWWDELAIYLHALGICIGVAPTYLAGQHVKVDIVYERLNQKSRALVEFCGFYLLLMPVSLAVIWRSQSFISFAWQSFEGSTNGNGIQGIFVLKSALSAMFILLLAQGLSSALRATLILISHNPATASPQAQKSFMERFENNKKAEQTL</sequence>
<dbReference type="Proteomes" id="UP000282211">
    <property type="component" value="Unassembled WGS sequence"/>
</dbReference>
<dbReference type="PANTHER" id="PTHR35011">
    <property type="entry name" value="2,3-DIKETO-L-GULONATE TRAP TRANSPORTER SMALL PERMEASE PROTEIN YIAM"/>
    <property type="match status" value="1"/>
</dbReference>
<dbReference type="InParanoid" id="A0A420WK69"/>
<keyword evidence="12" id="KW-1185">Reference proteome</keyword>
<comment type="caution">
    <text evidence="11">The sequence shown here is derived from an EMBL/GenBank/DDBJ whole genome shotgun (WGS) entry which is preliminary data.</text>
</comment>
<dbReference type="GO" id="GO:0022857">
    <property type="term" value="F:transmembrane transporter activity"/>
    <property type="evidence" value="ECO:0007669"/>
    <property type="project" value="UniProtKB-UniRule"/>
</dbReference>
<dbReference type="EMBL" id="RBII01000001">
    <property type="protein sequence ID" value="RKQ71441.1"/>
    <property type="molecule type" value="Genomic_DNA"/>
</dbReference>
<keyword evidence="5 9" id="KW-0812">Transmembrane</keyword>
<feature type="transmembrane region" description="Helical" evidence="9">
    <location>
        <begin position="168"/>
        <end position="188"/>
    </location>
</feature>
<dbReference type="InterPro" id="IPR007387">
    <property type="entry name" value="TRAP_DctQ"/>
</dbReference>
<dbReference type="GO" id="GO:0005886">
    <property type="term" value="C:plasma membrane"/>
    <property type="evidence" value="ECO:0007669"/>
    <property type="project" value="UniProtKB-SubCell"/>
</dbReference>
<evidence type="ECO:0000256" key="1">
    <source>
        <dbReference type="ARBA" id="ARBA00004429"/>
    </source>
</evidence>
<evidence type="ECO:0000256" key="8">
    <source>
        <dbReference type="ARBA" id="ARBA00038436"/>
    </source>
</evidence>
<evidence type="ECO:0000313" key="11">
    <source>
        <dbReference type="EMBL" id="RKQ71441.1"/>
    </source>
</evidence>
<keyword evidence="4 9" id="KW-0997">Cell inner membrane</keyword>
<evidence type="ECO:0000256" key="6">
    <source>
        <dbReference type="ARBA" id="ARBA00022989"/>
    </source>
</evidence>
<dbReference type="Pfam" id="PF04290">
    <property type="entry name" value="DctQ"/>
    <property type="match status" value="1"/>
</dbReference>
<evidence type="ECO:0000256" key="4">
    <source>
        <dbReference type="ARBA" id="ARBA00022519"/>
    </source>
</evidence>
<evidence type="ECO:0000256" key="3">
    <source>
        <dbReference type="ARBA" id="ARBA00022475"/>
    </source>
</evidence>
<accession>A0A420WK69</accession>
<keyword evidence="3" id="KW-1003">Cell membrane</keyword>
<evidence type="ECO:0000256" key="2">
    <source>
        <dbReference type="ARBA" id="ARBA00022448"/>
    </source>
</evidence>
<organism evidence="11 12">
    <name type="scientific">Litorimonas taeanensis</name>
    <dbReference type="NCBI Taxonomy" id="568099"/>
    <lineage>
        <taxon>Bacteria</taxon>
        <taxon>Pseudomonadati</taxon>
        <taxon>Pseudomonadota</taxon>
        <taxon>Alphaproteobacteria</taxon>
        <taxon>Maricaulales</taxon>
        <taxon>Robiginitomaculaceae</taxon>
    </lineage>
</organism>
<comment type="caution">
    <text evidence="9">Lacks conserved residue(s) required for the propagation of feature annotation.</text>
</comment>
<comment type="subunit">
    <text evidence="9">The complex comprises the extracytoplasmic solute receptor protein and the two transmembrane proteins.</text>
</comment>
<name>A0A420WK69_9PROT</name>
<dbReference type="AlphaFoldDB" id="A0A420WK69"/>
<evidence type="ECO:0000256" key="7">
    <source>
        <dbReference type="ARBA" id="ARBA00023136"/>
    </source>
</evidence>
<evidence type="ECO:0000256" key="9">
    <source>
        <dbReference type="RuleBase" id="RU369079"/>
    </source>
</evidence>
<proteinExistence type="inferred from homology"/>
<evidence type="ECO:0000256" key="5">
    <source>
        <dbReference type="ARBA" id="ARBA00022692"/>
    </source>
</evidence>